<dbReference type="Proteomes" id="UP001501414">
    <property type="component" value="Unassembled WGS sequence"/>
</dbReference>
<evidence type="ECO:0000256" key="1">
    <source>
        <dbReference type="SAM" id="MobiDB-lite"/>
    </source>
</evidence>
<evidence type="ECO:0000313" key="2">
    <source>
        <dbReference type="EMBL" id="GAA1386482.1"/>
    </source>
</evidence>
<keyword evidence="3" id="KW-1185">Reference proteome</keyword>
<name>A0ABN1XNR1_9PSEU</name>
<evidence type="ECO:0000313" key="3">
    <source>
        <dbReference type="Proteomes" id="UP001501414"/>
    </source>
</evidence>
<proteinExistence type="predicted"/>
<feature type="compositionally biased region" description="Low complexity" evidence="1">
    <location>
        <begin position="99"/>
        <end position="116"/>
    </location>
</feature>
<dbReference type="EMBL" id="BAAAJK010000006">
    <property type="protein sequence ID" value="GAA1386482.1"/>
    <property type="molecule type" value="Genomic_DNA"/>
</dbReference>
<organism evidence="2 3">
    <name type="scientific">Pseudonocardia kongjuensis</name>
    <dbReference type="NCBI Taxonomy" id="102227"/>
    <lineage>
        <taxon>Bacteria</taxon>
        <taxon>Bacillati</taxon>
        <taxon>Actinomycetota</taxon>
        <taxon>Actinomycetes</taxon>
        <taxon>Pseudonocardiales</taxon>
        <taxon>Pseudonocardiaceae</taxon>
        <taxon>Pseudonocardia</taxon>
    </lineage>
</organism>
<accession>A0ABN1XNR1</accession>
<feature type="compositionally biased region" description="Gly residues" evidence="1">
    <location>
        <begin position="76"/>
        <end position="98"/>
    </location>
</feature>
<gene>
    <name evidence="2" type="ORF">GCM10009613_20500</name>
</gene>
<protein>
    <submittedName>
        <fullName evidence="2">Uncharacterized protein</fullName>
    </submittedName>
</protein>
<reference evidence="2 3" key="1">
    <citation type="journal article" date="2019" name="Int. J. Syst. Evol. Microbiol.">
        <title>The Global Catalogue of Microorganisms (GCM) 10K type strain sequencing project: providing services to taxonomists for standard genome sequencing and annotation.</title>
        <authorList>
            <consortium name="The Broad Institute Genomics Platform"/>
            <consortium name="The Broad Institute Genome Sequencing Center for Infectious Disease"/>
            <person name="Wu L."/>
            <person name="Ma J."/>
        </authorList>
    </citation>
    <scope>NUCLEOTIDE SEQUENCE [LARGE SCALE GENOMIC DNA]</scope>
    <source>
        <strain evidence="2 3">JCM 11896</strain>
    </source>
</reference>
<feature type="region of interest" description="Disordered" evidence="1">
    <location>
        <begin position="73"/>
        <end position="122"/>
    </location>
</feature>
<sequence>MGVWRSDRPRPERGARFSIRITALDDGLDHRVDADTYVADLAGASGRFRVRCGARIVPVALCTPPGPVCAACVSGSGSGTASGTGTGTGTGTASGSGSGSAPSSGSASSSGSAPGSVEADPA</sequence>
<comment type="caution">
    <text evidence="2">The sequence shown here is derived from an EMBL/GenBank/DDBJ whole genome shotgun (WGS) entry which is preliminary data.</text>
</comment>